<organism evidence="2">
    <name type="scientific">Anopheles darlingi</name>
    <name type="common">Mosquito</name>
    <dbReference type="NCBI Taxonomy" id="43151"/>
    <lineage>
        <taxon>Eukaryota</taxon>
        <taxon>Metazoa</taxon>
        <taxon>Ecdysozoa</taxon>
        <taxon>Arthropoda</taxon>
        <taxon>Hexapoda</taxon>
        <taxon>Insecta</taxon>
        <taxon>Pterygota</taxon>
        <taxon>Neoptera</taxon>
        <taxon>Endopterygota</taxon>
        <taxon>Diptera</taxon>
        <taxon>Nematocera</taxon>
        <taxon>Culicoidea</taxon>
        <taxon>Culicidae</taxon>
        <taxon>Anophelinae</taxon>
        <taxon>Anopheles</taxon>
    </lineage>
</organism>
<reference evidence="2" key="1">
    <citation type="submission" date="2018-01" db="EMBL/GenBank/DDBJ databases">
        <title>An insight into the sialome of Amazonian anophelines.</title>
        <authorList>
            <person name="Ribeiro J.M."/>
            <person name="Scarpassa V."/>
            <person name="Calvo E."/>
        </authorList>
    </citation>
    <scope>NUCLEOTIDE SEQUENCE</scope>
</reference>
<protein>
    <submittedName>
        <fullName evidence="2">Putative secreted protein</fullName>
    </submittedName>
</protein>
<feature type="signal peptide" evidence="1">
    <location>
        <begin position="1"/>
        <end position="16"/>
    </location>
</feature>
<accession>A0A2M4DGN8</accession>
<evidence type="ECO:0000313" key="2">
    <source>
        <dbReference type="EMBL" id="MBW76727.1"/>
    </source>
</evidence>
<name>A0A2M4DGN8_ANODA</name>
<feature type="chain" id="PRO_5014869724" evidence="1">
    <location>
        <begin position="17"/>
        <end position="68"/>
    </location>
</feature>
<evidence type="ECO:0000256" key="1">
    <source>
        <dbReference type="SAM" id="SignalP"/>
    </source>
</evidence>
<keyword evidence="1" id="KW-0732">Signal</keyword>
<dbReference type="AlphaFoldDB" id="A0A2M4DGN8"/>
<dbReference type="EMBL" id="GGFL01012549">
    <property type="protein sequence ID" value="MBW76727.1"/>
    <property type="molecule type" value="Transcribed_RNA"/>
</dbReference>
<sequence>MVLLLVVWGSTTRLFAVKSPSLKRFHADHRINNDDREGQANEMKWWRDVLDPCHYYVGQRVGELAFKN</sequence>
<proteinExistence type="predicted"/>